<evidence type="ECO:0000259" key="2">
    <source>
        <dbReference type="Pfam" id="PF12776"/>
    </source>
</evidence>
<evidence type="ECO:0000313" key="3">
    <source>
        <dbReference type="EnsemblPlants" id="EMT30681"/>
    </source>
</evidence>
<dbReference type="EnsemblPlants" id="EMT30681">
    <property type="protein sequence ID" value="EMT30681"/>
    <property type="gene ID" value="F775_04109"/>
</dbReference>
<dbReference type="Pfam" id="PF12776">
    <property type="entry name" value="Myb_DNA-bind_3"/>
    <property type="match status" value="1"/>
</dbReference>
<feature type="compositionally biased region" description="Basic and acidic residues" evidence="1">
    <location>
        <begin position="213"/>
        <end position="233"/>
    </location>
</feature>
<accession>M8D338</accession>
<sequence>MARATVPLNFNAFVEKAKLKDAGRTYTDWVRNLRIILIAAQKNYVLDAPLEDTMDIGESKKNGKGSTRAGTSGPRAPKIHWPQALSEFVLDWYIEKKMELPPKVVFKKLHHNACTKVVNEKYGSTYTVEQVHRHFRRHKETWALVARHMNASGNGWDDLTKMVTLSKTSLDERSEMFSGSSADGAFMHDASAAADSDNEDGEQQNMYDMSGYDDTKDPQGEDSDKLESDSDGC</sequence>
<feature type="domain" description="Myb/SANT-like" evidence="2">
    <location>
        <begin position="81"/>
        <end position="165"/>
    </location>
</feature>
<dbReference type="AlphaFoldDB" id="M8D338"/>
<proteinExistence type="predicted"/>
<feature type="region of interest" description="Disordered" evidence="1">
    <location>
        <begin position="189"/>
        <end position="233"/>
    </location>
</feature>
<evidence type="ECO:0000256" key="1">
    <source>
        <dbReference type="SAM" id="MobiDB-lite"/>
    </source>
</evidence>
<reference evidence="3" key="1">
    <citation type="submission" date="2015-06" db="UniProtKB">
        <authorList>
            <consortium name="EnsemblPlants"/>
        </authorList>
    </citation>
    <scope>IDENTIFICATION</scope>
</reference>
<dbReference type="InterPro" id="IPR024752">
    <property type="entry name" value="Myb/SANT-like_dom"/>
</dbReference>
<dbReference type="PANTHER" id="PTHR47906:SF7">
    <property type="entry name" value="OS05G0203500 PROTEIN"/>
    <property type="match status" value="1"/>
</dbReference>
<protein>
    <recommendedName>
        <fullName evidence="2">Myb/SANT-like domain-containing protein</fullName>
    </recommendedName>
</protein>
<organism evidence="3">
    <name type="scientific">Aegilops tauschii</name>
    <name type="common">Tausch's goatgrass</name>
    <name type="synonym">Aegilops squarrosa</name>
    <dbReference type="NCBI Taxonomy" id="37682"/>
    <lineage>
        <taxon>Eukaryota</taxon>
        <taxon>Viridiplantae</taxon>
        <taxon>Streptophyta</taxon>
        <taxon>Embryophyta</taxon>
        <taxon>Tracheophyta</taxon>
        <taxon>Spermatophyta</taxon>
        <taxon>Magnoliopsida</taxon>
        <taxon>Liliopsida</taxon>
        <taxon>Poales</taxon>
        <taxon>Poaceae</taxon>
        <taxon>BOP clade</taxon>
        <taxon>Pooideae</taxon>
        <taxon>Triticodae</taxon>
        <taxon>Triticeae</taxon>
        <taxon>Triticinae</taxon>
        <taxon>Aegilops</taxon>
    </lineage>
</organism>
<name>M8D338_AEGTA</name>
<feature type="region of interest" description="Disordered" evidence="1">
    <location>
        <begin position="56"/>
        <end position="76"/>
    </location>
</feature>
<dbReference type="PANTHER" id="PTHR47906">
    <property type="entry name" value="OSJNBB0050O03.9 PROTEIN-RELATED"/>
    <property type="match status" value="1"/>
</dbReference>